<feature type="domain" description="Aminotransferase class V" evidence="11">
    <location>
        <begin position="16"/>
        <end position="332"/>
    </location>
</feature>
<evidence type="ECO:0000256" key="9">
    <source>
        <dbReference type="RuleBase" id="RU004075"/>
    </source>
</evidence>
<dbReference type="PANTHER" id="PTHR21152:SF24">
    <property type="entry name" value="ALANINE--GLYOXYLATE AMINOTRANSFERASE 1"/>
    <property type="match status" value="1"/>
</dbReference>
<reference evidence="12 13" key="1">
    <citation type="journal article" date="2015" name="Genome Biol. Evol.">
        <title>Phylogenomic analyses indicate that early fungi evolved digesting cell walls of algal ancestors of land plants.</title>
        <authorList>
            <person name="Chang Y."/>
            <person name="Wang S."/>
            <person name="Sekimoto S."/>
            <person name="Aerts A.L."/>
            <person name="Choi C."/>
            <person name="Clum A."/>
            <person name="LaButti K.M."/>
            <person name="Lindquist E.A."/>
            <person name="Yee Ngan C."/>
            <person name="Ohm R.A."/>
            <person name="Salamov A.A."/>
            <person name="Grigoriev I.V."/>
            <person name="Spatafora J.W."/>
            <person name="Berbee M.L."/>
        </authorList>
    </citation>
    <scope>NUCLEOTIDE SEQUENCE [LARGE SCALE GENOMIC DNA]</scope>
    <source>
        <strain evidence="12 13">JEL478</strain>
    </source>
</reference>
<evidence type="ECO:0000259" key="11">
    <source>
        <dbReference type="Pfam" id="PF00266"/>
    </source>
</evidence>
<dbReference type="PROSITE" id="PS00595">
    <property type="entry name" value="AA_TRANSFER_CLASS_5"/>
    <property type="match status" value="1"/>
</dbReference>
<dbReference type="Pfam" id="PF00266">
    <property type="entry name" value="Aminotran_5"/>
    <property type="match status" value="1"/>
</dbReference>
<evidence type="ECO:0000256" key="8">
    <source>
        <dbReference type="PIRSR" id="PIRSR000524-50"/>
    </source>
</evidence>
<dbReference type="AlphaFoldDB" id="A0A139ATY4"/>
<sequence length="381" mass="40925">MIPGPVEFDSEVLAQMASPAMSHMDPVFQNIFGETIEMTREVFGTKTGQPLIIAASGTAGWDTVAANLTQPGEHAIVVSTGLFSDRFAECLEAYGAKVTTIKAKLGHRPSLTDIEAALTAGTPARLITITHTDTSAGVLWDVPAITALVRRVSPSTLVVVDGVCSVGCEELKVDEWDVDVVHTASQKALGAPPGLAVMIFSQRALDVFKARTTPVLGYYFSLKKWLPIMTSYEARKAQYFATPAVQLVTSLHTSLSQILAQTLPARLAAHRAASDRVKDALERMGLRLVPVSRDVAAHGMTAAWLPQNVELPDFLPRVSKRGVVLAGGLHPEAPTRYFRVGHMNVSVIKDAELGHIGTTLKAIEESLEDAGHVFPAGYKKV</sequence>
<dbReference type="GO" id="GO:0005777">
    <property type="term" value="C:peroxisome"/>
    <property type="evidence" value="ECO:0007669"/>
    <property type="project" value="TreeGrafter"/>
</dbReference>
<dbReference type="PANTHER" id="PTHR21152">
    <property type="entry name" value="AMINOTRANSFERASE CLASS V"/>
    <property type="match status" value="1"/>
</dbReference>
<evidence type="ECO:0000256" key="7">
    <source>
        <dbReference type="PIRSR" id="PIRSR000524-1"/>
    </source>
</evidence>
<dbReference type="Gene3D" id="3.90.1150.10">
    <property type="entry name" value="Aspartate Aminotransferase, domain 1"/>
    <property type="match status" value="1"/>
</dbReference>
<evidence type="ECO:0000256" key="2">
    <source>
        <dbReference type="ARBA" id="ARBA00009236"/>
    </source>
</evidence>
<gene>
    <name evidence="12" type="ORF">M427DRAFT_142894</name>
</gene>
<dbReference type="InterPro" id="IPR020578">
    <property type="entry name" value="Aminotrans_V_PyrdxlP_BS"/>
</dbReference>
<dbReference type="OMA" id="YEWDTPA"/>
<feature type="modified residue" description="N6-(pyridoxal phosphate)lysine" evidence="8">
    <location>
        <position position="187"/>
    </location>
</feature>
<comment type="similarity">
    <text evidence="2 9">Belongs to the class-V pyridoxal-phosphate-dependent aminotransferase family.</text>
</comment>
<dbReference type="InterPro" id="IPR024169">
    <property type="entry name" value="SP_NH2Trfase/AEP_transaminase"/>
</dbReference>
<dbReference type="SUPFAM" id="SSF53383">
    <property type="entry name" value="PLP-dependent transferases"/>
    <property type="match status" value="1"/>
</dbReference>
<comment type="cofactor">
    <cofactor evidence="1 8 10">
        <name>pyridoxal 5'-phosphate</name>
        <dbReference type="ChEBI" id="CHEBI:597326"/>
    </cofactor>
</comment>
<dbReference type="GO" id="GO:0004760">
    <property type="term" value="F:L-serine-pyruvate transaminase activity"/>
    <property type="evidence" value="ECO:0007669"/>
    <property type="project" value="TreeGrafter"/>
</dbReference>
<evidence type="ECO:0000256" key="5">
    <source>
        <dbReference type="ARBA" id="ARBA00022679"/>
    </source>
</evidence>
<name>A0A139ATY4_GONPJ</name>
<dbReference type="EMBL" id="KQ965736">
    <property type="protein sequence ID" value="KXS20043.1"/>
    <property type="molecule type" value="Genomic_DNA"/>
</dbReference>
<organism evidence="12 13">
    <name type="scientific">Gonapodya prolifera (strain JEL478)</name>
    <name type="common">Monoblepharis prolifera</name>
    <dbReference type="NCBI Taxonomy" id="1344416"/>
    <lineage>
        <taxon>Eukaryota</taxon>
        <taxon>Fungi</taxon>
        <taxon>Fungi incertae sedis</taxon>
        <taxon>Chytridiomycota</taxon>
        <taxon>Chytridiomycota incertae sedis</taxon>
        <taxon>Monoblepharidomycetes</taxon>
        <taxon>Monoblepharidales</taxon>
        <taxon>Gonapodyaceae</taxon>
        <taxon>Gonapodya</taxon>
    </lineage>
</organism>
<evidence type="ECO:0000313" key="13">
    <source>
        <dbReference type="Proteomes" id="UP000070544"/>
    </source>
</evidence>
<accession>A0A139ATY4</accession>
<dbReference type="STRING" id="1344416.A0A139ATY4"/>
<dbReference type="PIRSF" id="PIRSF000524">
    <property type="entry name" value="SPT"/>
    <property type="match status" value="1"/>
</dbReference>
<keyword evidence="4" id="KW-0032">Aminotransferase</keyword>
<keyword evidence="13" id="KW-1185">Reference proteome</keyword>
<dbReference type="FunFam" id="3.40.640.10:FF:000027">
    <property type="entry name" value="Serine--pyruvate aminotransferase, mitochondrial"/>
    <property type="match status" value="1"/>
</dbReference>
<dbReference type="EC" id="2.6.1.44" evidence="3"/>
<dbReference type="InterPro" id="IPR015421">
    <property type="entry name" value="PyrdxlP-dep_Trfase_major"/>
</dbReference>
<proteinExistence type="inferred from homology"/>
<dbReference type="Gene3D" id="3.40.640.10">
    <property type="entry name" value="Type I PLP-dependent aspartate aminotransferase-like (Major domain)"/>
    <property type="match status" value="1"/>
</dbReference>
<dbReference type="GO" id="GO:0008453">
    <property type="term" value="F:alanine-glyoxylate transaminase activity"/>
    <property type="evidence" value="ECO:0007669"/>
    <property type="project" value="UniProtKB-EC"/>
</dbReference>
<keyword evidence="5 12" id="KW-0808">Transferase</keyword>
<dbReference type="InterPro" id="IPR015422">
    <property type="entry name" value="PyrdxlP-dep_Trfase_small"/>
</dbReference>
<keyword evidence="6 8" id="KW-0663">Pyridoxal phosphate</keyword>
<dbReference type="InterPro" id="IPR015424">
    <property type="entry name" value="PyrdxlP-dep_Trfase"/>
</dbReference>
<evidence type="ECO:0000256" key="10">
    <source>
        <dbReference type="RuleBase" id="RU004504"/>
    </source>
</evidence>
<dbReference type="OrthoDB" id="7403325at2759"/>
<feature type="binding site" evidence="7">
    <location>
        <position position="339"/>
    </location>
    <ligand>
        <name>substrate</name>
    </ligand>
</feature>
<dbReference type="FunFam" id="3.90.1150.10:FF:000049">
    <property type="entry name" value="Alanine-glyoxylate aminotransferase 1"/>
    <property type="match status" value="1"/>
</dbReference>
<evidence type="ECO:0000256" key="3">
    <source>
        <dbReference type="ARBA" id="ARBA00013049"/>
    </source>
</evidence>
<evidence type="ECO:0000313" key="12">
    <source>
        <dbReference type="EMBL" id="KXS20043.1"/>
    </source>
</evidence>
<protein>
    <recommendedName>
        <fullName evidence="3">alanine--glyoxylate transaminase</fullName>
        <ecNumber evidence="3">2.6.1.44</ecNumber>
    </recommendedName>
</protein>
<dbReference type="GO" id="GO:0019265">
    <property type="term" value="P:glycine biosynthetic process, by transamination of glyoxylate"/>
    <property type="evidence" value="ECO:0007669"/>
    <property type="project" value="EnsemblFungi"/>
</dbReference>
<dbReference type="InterPro" id="IPR000192">
    <property type="entry name" value="Aminotrans_V_dom"/>
</dbReference>
<dbReference type="Proteomes" id="UP000070544">
    <property type="component" value="Unassembled WGS sequence"/>
</dbReference>
<evidence type="ECO:0000256" key="1">
    <source>
        <dbReference type="ARBA" id="ARBA00001933"/>
    </source>
</evidence>
<evidence type="ECO:0000256" key="6">
    <source>
        <dbReference type="ARBA" id="ARBA00022898"/>
    </source>
</evidence>
<evidence type="ECO:0000256" key="4">
    <source>
        <dbReference type="ARBA" id="ARBA00022576"/>
    </source>
</evidence>